<evidence type="ECO:0000313" key="1">
    <source>
        <dbReference type="EMBL" id="JAH53314.1"/>
    </source>
</evidence>
<dbReference type="EMBL" id="GBXM01055263">
    <property type="protein sequence ID" value="JAH53314.1"/>
    <property type="molecule type" value="Transcribed_RNA"/>
</dbReference>
<protein>
    <submittedName>
        <fullName evidence="1">Uncharacterized protein</fullName>
    </submittedName>
</protein>
<dbReference type="AlphaFoldDB" id="A0A0E9TI26"/>
<reference evidence="1" key="1">
    <citation type="submission" date="2014-11" db="EMBL/GenBank/DDBJ databases">
        <authorList>
            <person name="Amaro Gonzalez C."/>
        </authorList>
    </citation>
    <scope>NUCLEOTIDE SEQUENCE</scope>
</reference>
<reference evidence="1" key="2">
    <citation type="journal article" date="2015" name="Fish Shellfish Immunol.">
        <title>Early steps in the European eel (Anguilla anguilla)-Vibrio vulnificus interaction in the gills: Role of the RtxA13 toxin.</title>
        <authorList>
            <person name="Callol A."/>
            <person name="Pajuelo D."/>
            <person name="Ebbesson L."/>
            <person name="Teles M."/>
            <person name="MacKenzie S."/>
            <person name="Amaro C."/>
        </authorList>
    </citation>
    <scope>NUCLEOTIDE SEQUENCE</scope>
</reference>
<sequence>MSLNVTFPTYIIKLPALTIYVSGTTGQP</sequence>
<name>A0A0E9TI26_ANGAN</name>
<accession>A0A0E9TI26</accession>
<proteinExistence type="predicted"/>
<organism evidence="1">
    <name type="scientific">Anguilla anguilla</name>
    <name type="common">European freshwater eel</name>
    <name type="synonym">Muraena anguilla</name>
    <dbReference type="NCBI Taxonomy" id="7936"/>
    <lineage>
        <taxon>Eukaryota</taxon>
        <taxon>Metazoa</taxon>
        <taxon>Chordata</taxon>
        <taxon>Craniata</taxon>
        <taxon>Vertebrata</taxon>
        <taxon>Euteleostomi</taxon>
        <taxon>Actinopterygii</taxon>
        <taxon>Neopterygii</taxon>
        <taxon>Teleostei</taxon>
        <taxon>Anguilliformes</taxon>
        <taxon>Anguillidae</taxon>
        <taxon>Anguilla</taxon>
    </lineage>
</organism>